<feature type="domain" description="F-box" evidence="6">
    <location>
        <begin position="553"/>
        <end position="602"/>
    </location>
</feature>
<feature type="binding site" description="proximal binding residue" evidence="4">
    <location>
        <position position="438"/>
    </location>
    <ligand>
        <name>heme b</name>
        <dbReference type="ChEBI" id="CHEBI:60344"/>
    </ligand>
    <ligandPart>
        <name>Fe</name>
        <dbReference type="ChEBI" id="CHEBI:18248"/>
    </ligandPart>
</feature>
<dbReference type="InterPro" id="IPR001810">
    <property type="entry name" value="F-box_dom"/>
</dbReference>
<dbReference type="STRING" id="50990.A0A4Y7Q039"/>
<name>A0A4Y7Q039_9AGAM</name>
<dbReference type="GO" id="GO:0020037">
    <property type="term" value="F:heme binding"/>
    <property type="evidence" value="ECO:0007669"/>
    <property type="project" value="InterPro"/>
</dbReference>
<feature type="compositionally biased region" description="Polar residues" evidence="5">
    <location>
        <begin position="526"/>
        <end position="535"/>
    </location>
</feature>
<dbReference type="PANTHER" id="PTHR28657:SF5">
    <property type="entry name" value="INDOLEAMINE 2,3-DIOXYGENASE"/>
    <property type="match status" value="1"/>
</dbReference>
<evidence type="ECO:0000256" key="2">
    <source>
        <dbReference type="ARBA" id="ARBA00022723"/>
    </source>
</evidence>
<feature type="region of interest" description="Disordered" evidence="5">
    <location>
        <begin position="457"/>
        <end position="481"/>
    </location>
</feature>
<evidence type="ECO:0000256" key="1">
    <source>
        <dbReference type="ARBA" id="ARBA00007119"/>
    </source>
</evidence>
<sequence length="1264" mass="141356">MVSLAPNHFLALPRPDVFEQSGSHYVDTSTLAAHDFDVDQRTGFMPPEPPLEQLPIEWEPWESVLQDALARKLKLGEKLDSSKADRLESETWRSTVRKLPILPTSGLKQSEVVLRRAHHVLAWVMHFYVQSLPMDSPIIIPKPIAIPLLQVSHFLNIPPLLTYSDDVLYNWTFGKHSPEPTPADSLVFTSSGAHAPIPTIDNIRMTTLFTGTHDEATFYIVSARIELAGVAALELMQYTLDEAFIGDALALRRMAAYLTRLGAIIDDLATLLLSVRKGCDPEVFYNDIRPWFRGQDATPGGRPWMYEGAQEAGFEQPTELSGPSAGQSSMVHAIDIFLGVDGHTHAHGAPTAASPTVSTNSSKPASTHNSMSQPSSTNKLSFLQRMQLYMPRHHRLFLRHLSASSRVRAVVMENPNNTDLSEGYNVAVRALKAFRDAHLRIVALYIVGPSRRVNAGMRDPDSLKEAGNDGPVREHDTLKGTGGTDLMPFLKGVRDRTAQAEMHGPIYLPENPPRKVRKISHDEGGQATSLKTSKSAIAKTPTATTRKRIKGKLSLLPTLAIEILFEIFVYLQPPDVINIMYTSRGFRTLLISPSSTFIWKTARLNVEGFPDLPDDLSEIQYAKLAFDPHCSKCGKKTQNVPQWEVRARFCDACLKVEFPKVLGIVRIQVARPENGYPILMTTENYCKTQLERLITHVGTSYPPNADAQAWLASEGRRLENIRKNAQYGTRTIRQRLTDLGMGEPLAKVPQDTFSNHSLVKPAIDLTDHTWNKIKPPLLKWLHEHDATRVAGLVLKRYKMLHPETFSPSIQDFLALAEVQAVFKRPPTVPLNEEDFGNMAVLIENWRKNATLQVADLLVLSEKKIGKQRQEAELHERGVKTLDLATTIFGCSSCLQRSLDPLRSGYTPAVYMHYPWVMAHPCVQNERARDFPVPTGRGTAKFWDPKVLYHEVEMGITVIKPILDACNLPSETTTSSKMDELDARFICLNCKNGKRKVVRTGDHIAVYTWRSAISHALVCRYKDSGKNWKRLSKETTARIKALTDCNDRTGDESREASINQWGCLQCRVGGDDIEPLPRTADSVRIHITREVDRLFTAWIRDNILASRYLLVVFKVVLGKHGSNSQQPIQYRFGTKIDDLTVAALHQRVSEGATFFCDISLIIGIQYSVNEQRARHADTLSIHVTEVTVFVDHCTPPLSFGDVKYTIWSPFYSDDNAIYSQLSAAFPDHYGGNTTAPSHAQCCYSAARMLGLRLSEAQTPSHASES</sequence>
<dbReference type="VEuPathDB" id="FungiDB:BD410DRAFT_804679"/>
<dbReference type="PROSITE" id="PS50181">
    <property type="entry name" value="FBOX"/>
    <property type="match status" value="1"/>
</dbReference>
<comment type="similarity">
    <text evidence="1">Belongs to the indoleamine 2,3-dioxygenase family.</text>
</comment>
<dbReference type="InterPro" id="IPR000898">
    <property type="entry name" value="Indolamine_dOase"/>
</dbReference>
<dbReference type="SUPFAM" id="SSF140959">
    <property type="entry name" value="Indolic compounds 2,3-dioxygenase-like"/>
    <property type="match status" value="1"/>
</dbReference>
<evidence type="ECO:0000313" key="8">
    <source>
        <dbReference type="Proteomes" id="UP000294933"/>
    </source>
</evidence>
<keyword evidence="3 4" id="KW-0408">Iron</keyword>
<dbReference type="PANTHER" id="PTHR28657">
    <property type="entry name" value="INDOLEAMINE 2,3-DIOXYGENASE"/>
    <property type="match status" value="1"/>
</dbReference>
<dbReference type="GO" id="GO:0033754">
    <property type="term" value="F:indoleamine 2,3-dioxygenase activity"/>
    <property type="evidence" value="ECO:0007669"/>
    <property type="project" value="TreeGrafter"/>
</dbReference>
<accession>A0A4Y7Q039</accession>
<evidence type="ECO:0000259" key="6">
    <source>
        <dbReference type="PROSITE" id="PS50181"/>
    </source>
</evidence>
<dbReference type="AlphaFoldDB" id="A0A4Y7Q039"/>
<gene>
    <name evidence="7" type="ORF">BD410DRAFT_804679</name>
</gene>
<feature type="region of interest" description="Disordered" evidence="5">
    <location>
        <begin position="348"/>
        <end position="377"/>
    </location>
</feature>
<keyword evidence="4" id="KW-0349">Heme</keyword>
<reference evidence="7 8" key="1">
    <citation type="submission" date="2018-06" db="EMBL/GenBank/DDBJ databases">
        <title>A transcriptomic atlas of mushroom development highlights an independent origin of complex multicellularity.</title>
        <authorList>
            <consortium name="DOE Joint Genome Institute"/>
            <person name="Krizsan K."/>
            <person name="Almasi E."/>
            <person name="Merenyi Z."/>
            <person name="Sahu N."/>
            <person name="Viragh M."/>
            <person name="Koszo T."/>
            <person name="Mondo S."/>
            <person name="Kiss B."/>
            <person name="Balint B."/>
            <person name="Kues U."/>
            <person name="Barry K."/>
            <person name="Hegedus J.C."/>
            <person name="Henrissat B."/>
            <person name="Johnson J."/>
            <person name="Lipzen A."/>
            <person name="Ohm R."/>
            <person name="Nagy I."/>
            <person name="Pangilinan J."/>
            <person name="Yan J."/>
            <person name="Xiong Y."/>
            <person name="Grigoriev I.V."/>
            <person name="Hibbett D.S."/>
            <person name="Nagy L.G."/>
        </authorList>
    </citation>
    <scope>NUCLEOTIDE SEQUENCE [LARGE SCALE GENOMIC DNA]</scope>
    <source>
        <strain evidence="7 8">SZMC22713</strain>
    </source>
</reference>
<dbReference type="GO" id="GO:0019441">
    <property type="term" value="P:L-tryptophan catabolic process to kynurenine"/>
    <property type="evidence" value="ECO:0007669"/>
    <property type="project" value="InterPro"/>
</dbReference>
<keyword evidence="2 4" id="KW-0479">Metal-binding</keyword>
<evidence type="ECO:0000313" key="7">
    <source>
        <dbReference type="EMBL" id="TDL20765.1"/>
    </source>
</evidence>
<dbReference type="InterPro" id="IPR036047">
    <property type="entry name" value="F-box-like_dom_sf"/>
</dbReference>
<dbReference type="EMBL" id="ML170185">
    <property type="protein sequence ID" value="TDL20765.1"/>
    <property type="molecule type" value="Genomic_DNA"/>
</dbReference>
<proteinExistence type="inferred from homology"/>
<dbReference type="Gene3D" id="1.20.58.480">
    <property type="match status" value="1"/>
</dbReference>
<dbReference type="InterPro" id="IPR037217">
    <property type="entry name" value="Trp/Indoleamine_2_3_dOase-like"/>
</dbReference>
<organism evidence="7 8">
    <name type="scientific">Rickenella mellea</name>
    <dbReference type="NCBI Taxonomy" id="50990"/>
    <lineage>
        <taxon>Eukaryota</taxon>
        <taxon>Fungi</taxon>
        <taxon>Dikarya</taxon>
        <taxon>Basidiomycota</taxon>
        <taxon>Agaricomycotina</taxon>
        <taxon>Agaricomycetes</taxon>
        <taxon>Hymenochaetales</taxon>
        <taxon>Rickenellaceae</taxon>
        <taxon>Rickenella</taxon>
    </lineage>
</organism>
<evidence type="ECO:0000256" key="5">
    <source>
        <dbReference type="SAM" id="MobiDB-lite"/>
    </source>
</evidence>
<dbReference type="OrthoDB" id="540174at2759"/>
<dbReference type="GO" id="GO:0034354">
    <property type="term" value="P:'de novo' NAD+ biosynthetic process from L-tryptophan"/>
    <property type="evidence" value="ECO:0007669"/>
    <property type="project" value="TreeGrafter"/>
</dbReference>
<feature type="compositionally biased region" description="Polar residues" evidence="5">
    <location>
        <begin position="357"/>
        <end position="377"/>
    </location>
</feature>
<protein>
    <submittedName>
        <fullName evidence="7">IDO-domain-containing protein</fullName>
    </submittedName>
</protein>
<dbReference type="GO" id="GO:0046872">
    <property type="term" value="F:metal ion binding"/>
    <property type="evidence" value="ECO:0007669"/>
    <property type="project" value="UniProtKB-KW"/>
</dbReference>
<dbReference type="GO" id="GO:0005737">
    <property type="term" value="C:cytoplasm"/>
    <property type="evidence" value="ECO:0007669"/>
    <property type="project" value="TreeGrafter"/>
</dbReference>
<evidence type="ECO:0000256" key="4">
    <source>
        <dbReference type="PIRSR" id="PIRSR600898-1"/>
    </source>
</evidence>
<dbReference type="Pfam" id="PF01231">
    <property type="entry name" value="IDO"/>
    <property type="match status" value="1"/>
</dbReference>
<keyword evidence="8" id="KW-1185">Reference proteome</keyword>
<dbReference type="SUPFAM" id="SSF81383">
    <property type="entry name" value="F-box domain"/>
    <property type="match status" value="1"/>
</dbReference>
<dbReference type="Proteomes" id="UP000294933">
    <property type="component" value="Unassembled WGS sequence"/>
</dbReference>
<feature type="region of interest" description="Disordered" evidence="5">
    <location>
        <begin position="504"/>
        <end position="543"/>
    </location>
</feature>
<feature type="compositionally biased region" description="Basic and acidic residues" evidence="5">
    <location>
        <begin position="458"/>
        <end position="478"/>
    </location>
</feature>
<evidence type="ECO:0000256" key="3">
    <source>
        <dbReference type="ARBA" id="ARBA00023004"/>
    </source>
</evidence>